<feature type="region of interest" description="Disordered" evidence="1">
    <location>
        <begin position="35"/>
        <end position="67"/>
    </location>
</feature>
<dbReference type="AlphaFoldDB" id="A0A9W3DHB7"/>
<reference evidence="4" key="2">
    <citation type="submission" date="2025-08" db="UniProtKB">
        <authorList>
            <consortium name="RefSeq"/>
        </authorList>
    </citation>
    <scope>IDENTIFICATION</scope>
    <source>
        <tissue evidence="4">Leaf</tissue>
    </source>
</reference>
<dbReference type="Proteomes" id="UP000504610">
    <property type="component" value="Chromosome 4"/>
</dbReference>
<reference evidence="3" key="1">
    <citation type="journal article" date="2019" name="Database">
        <title>The radish genome database (RadishGD): an integrated information resource for radish genomics.</title>
        <authorList>
            <person name="Yu H.J."/>
            <person name="Baek S."/>
            <person name="Lee Y.J."/>
            <person name="Cho A."/>
            <person name="Mun J.H."/>
        </authorList>
    </citation>
    <scope>NUCLEOTIDE SEQUENCE [LARGE SCALE GENOMIC DNA]</scope>
    <source>
        <strain evidence="3">cv. WK10039</strain>
    </source>
</reference>
<feature type="signal peptide" evidence="2">
    <location>
        <begin position="1"/>
        <end position="31"/>
    </location>
</feature>
<feature type="compositionally biased region" description="Polar residues" evidence="1">
    <location>
        <begin position="46"/>
        <end position="67"/>
    </location>
</feature>
<proteinExistence type="predicted"/>
<accession>A0A9W3DHB7</accession>
<sequence length="100" mass="11338">MWTRRWAPYKDFIKAVQMLSRPLLVLTIVEALTDQSESKQEAPGGTASNASSESQSEPQTDSFSIRHQMQLGTHNRRLLVLFGSSMMLDHQPLTQRPILL</sequence>
<evidence type="ECO:0000313" key="3">
    <source>
        <dbReference type="Proteomes" id="UP000504610"/>
    </source>
</evidence>
<evidence type="ECO:0000256" key="1">
    <source>
        <dbReference type="SAM" id="MobiDB-lite"/>
    </source>
</evidence>
<feature type="chain" id="PRO_5040740495" evidence="2">
    <location>
        <begin position="32"/>
        <end position="100"/>
    </location>
</feature>
<dbReference type="OrthoDB" id="10597875at2759"/>
<name>A0A9W3DHB7_RAPSA</name>
<keyword evidence="2" id="KW-0732">Signal</keyword>
<gene>
    <name evidence="4" type="primary">LOC130510729</name>
</gene>
<dbReference type="KEGG" id="rsz:130510729"/>
<evidence type="ECO:0000313" key="4">
    <source>
        <dbReference type="RefSeq" id="XP_056863301.1"/>
    </source>
</evidence>
<organism evidence="3 4">
    <name type="scientific">Raphanus sativus</name>
    <name type="common">Radish</name>
    <name type="synonym">Raphanus raphanistrum var. sativus</name>
    <dbReference type="NCBI Taxonomy" id="3726"/>
    <lineage>
        <taxon>Eukaryota</taxon>
        <taxon>Viridiplantae</taxon>
        <taxon>Streptophyta</taxon>
        <taxon>Embryophyta</taxon>
        <taxon>Tracheophyta</taxon>
        <taxon>Spermatophyta</taxon>
        <taxon>Magnoliopsida</taxon>
        <taxon>eudicotyledons</taxon>
        <taxon>Gunneridae</taxon>
        <taxon>Pentapetalae</taxon>
        <taxon>rosids</taxon>
        <taxon>malvids</taxon>
        <taxon>Brassicales</taxon>
        <taxon>Brassicaceae</taxon>
        <taxon>Brassiceae</taxon>
        <taxon>Raphanus</taxon>
    </lineage>
</organism>
<dbReference type="GeneID" id="130510729"/>
<dbReference type="RefSeq" id="XP_056863301.1">
    <property type="nucleotide sequence ID" value="XM_057007321.1"/>
</dbReference>
<protein>
    <submittedName>
        <fullName evidence="4">Uncharacterized protein LOC130510729 isoform X1</fullName>
    </submittedName>
</protein>
<keyword evidence="3" id="KW-1185">Reference proteome</keyword>
<evidence type="ECO:0000256" key="2">
    <source>
        <dbReference type="SAM" id="SignalP"/>
    </source>
</evidence>